<dbReference type="SUPFAM" id="SSF53167">
    <property type="entry name" value="Purine and uridine phosphorylases"/>
    <property type="match status" value="1"/>
</dbReference>
<accession>A0A8I1MYP0</accession>
<dbReference type="PANTHER" id="PTHR46832">
    <property type="entry name" value="5'-METHYLTHIOADENOSINE/S-ADENOSYLHOMOCYSTEINE NUCLEOSIDASE"/>
    <property type="match status" value="1"/>
</dbReference>
<evidence type="ECO:0000313" key="7">
    <source>
        <dbReference type="EMBL" id="MBN8744407.1"/>
    </source>
</evidence>
<protein>
    <recommendedName>
        <fullName evidence="2">adenosylhomocysteine nucleosidase</fullName>
        <ecNumber evidence="2">3.2.2.9</ecNumber>
    </recommendedName>
</protein>
<comment type="caution">
    <text evidence="7">The sequence shown here is derived from an EMBL/GenBank/DDBJ whole genome shotgun (WGS) entry which is preliminary data.</text>
</comment>
<dbReference type="GO" id="GO:0005829">
    <property type="term" value="C:cytosol"/>
    <property type="evidence" value="ECO:0007669"/>
    <property type="project" value="TreeGrafter"/>
</dbReference>
<dbReference type="PANTHER" id="PTHR46832:SF1">
    <property type="entry name" value="5'-METHYLTHIOADENOSINE_S-ADENOSYLHOMOCYSTEINE NUCLEOSIDASE"/>
    <property type="match status" value="1"/>
</dbReference>
<keyword evidence="7" id="KW-0326">Glycosidase</keyword>
<sequence length="264" mass="28311">MNAARFGIVSAIAQEQQGLLECLQQPRCVRHGSRDYTLGTLWGSDVVLVLCGIGKVAAAATTTSLIVEFGCDALLFTGVAGGLGDGVAVGDLVIADTLLQHDLDARPLYPQYEVPDTGLTHFAANRALTDRLHAAAQRLLSPQAKPLIDAETRQTFGLHTPRVHRGLIVSGDRFISTRADSDALRQALPDALAVEMEGAAVAQVCRDYDMPFALVRTISDRADDTAHIDFGRFIHAVASQYSRALLSELWHAGLTNEKADPGGR</sequence>
<comment type="pathway">
    <text evidence="1">Amino-acid biosynthesis; L-methionine biosynthesis via salvage pathway; S-methyl-5-thio-alpha-D-ribose 1-phosphate from S-methyl-5'-thioadenosine (hydrolase route): step 1/2.</text>
</comment>
<dbReference type="GO" id="GO:0019284">
    <property type="term" value="P:L-methionine salvage from S-adenosylmethionine"/>
    <property type="evidence" value="ECO:0007669"/>
    <property type="project" value="TreeGrafter"/>
</dbReference>
<feature type="domain" description="Nucleoside phosphorylase" evidence="6">
    <location>
        <begin position="5"/>
        <end position="244"/>
    </location>
</feature>
<dbReference type="AlphaFoldDB" id="A0A8I1MYP0"/>
<dbReference type="GO" id="GO:0009164">
    <property type="term" value="P:nucleoside catabolic process"/>
    <property type="evidence" value="ECO:0007669"/>
    <property type="project" value="InterPro"/>
</dbReference>
<dbReference type="Gene3D" id="3.40.50.1580">
    <property type="entry name" value="Nucleoside phosphorylase domain"/>
    <property type="match status" value="1"/>
</dbReference>
<keyword evidence="4 7" id="KW-0378">Hydrolase</keyword>
<dbReference type="InterPro" id="IPR000845">
    <property type="entry name" value="Nucleoside_phosphorylase_d"/>
</dbReference>
<dbReference type="GO" id="GO:0008782">
    <property type="term" value="F:adenosylhomocysteine nucleosidase activity"/>
    <property type="evidence" value="ECO:0007669"/>
    <property type="project" value="UniProtKB-EC"/>
</dbReference>
<evidence type="ECO:0000256" key="2">
    <source>
        <dbReference type="ARBA" id="ARBA00011974"/>
    </source>
</evidence>
<dbReference type="GO" id="GO:0019509">
    <property type="term" value="P:L-methionine salvage from methylthioadenosine"/>
    <property type="evidence" value="ECO:0007669"/>
    <property type="project" value="UniProtKB-UniPathway"/>
</dbReference>
<dbReference type="InterPro" id="IPR035994">
    <property type="entry name" value="Nucleoside_phosphorylase_sf"/>
</dbReference>
<name>A0A8I1MYP0_THIA3</name>
<dbReference type="EMBL" id="JAFKMR010000017">
    <property type="protein sequence ID" value="MBN8744407.1"/>
    <property type="molecule type" value="Genomic_DNA"/>
</dbReference>
<evidence type="ECO:0000256" key="4">
    <source>
        <dbReference type="ARBA" id="ARBA00022801"/>
    </source>
</evidence>
<dbReference type="GO" id="GO:0008930">
    <property type="term" value="F:methylthioadenosine nucleosidase activity"/>
    <property type="evidence" value="ECO:0007669"/>
    <property type="project" value="InterPro"/>
</dbReference>
<dbReference type="CDD" id="cd09008">
    <property type="entry name" value="MTAN"/>
    <property type="match status" value="1"/>
</dbReference>
<organism evidence="7 8">
    <name type="scientific">Thiomonas arsenitoxydans (strain DSM 22701 / CIP 110005 / 3As)</name>
    <dbReference type="NCBI Taxonomy" id="426114"/>
    <lineage>
        <taxon>Bacteria</taxon>
        <taxon>Pseudomonadati</taxon>
        <taxon>Pseudomonadota</taxon>
        <taxon>Betaproteobacteria</taxon>
        <taxon>Burkholderiales</taxon>
        <taxon>Thiomonas</taxon>
    </lineage>
</organism>
<evidence type="ECO:0000313" key="8">
    <source>
        <dbReference type="Proteomes" id="UP000664800"/>
    </source>
</evidence>
<dbReference type="NCBIfam" id="NF004079">
    <property type="entry name" value="PRK05584.1"/>
    <property type="match status" value="1"/>
</dbReference>
<dbReference type="InterPro" id="IPR010049">
    <property type="entry name" value="MTA_SAH_Nsdase"/>
</dbReference>
<keyword evidence="5" id="KW-0486">Methionine biosynthesis</keyword>
<dbReference type="UniPathway" id="UPA00904">
    <property type="reaction ID" value="UER00871"/>
</dbReference>
<dbReference type="Proteomes" id="UP000664800">
    <property type="component" value="Unassembled WGS sequence"/>
</dbReference>
<evidence type="ECO:0000256" key="1">
    <source>
        <dbReference type="ARBA" id="ARBA00004945"/>
    </source>
</evidence>
<keyword evidence="3" id="KW-0028">Amino-acid biosynthesis</keyword>
<reference evidence="7" key="1">
    <citation type="submission" date="2021-02" db="EMBL/GenBank/DDBJ databases">
        <title>Thiocyanate and organic carbon inputs drive convergent selection for specific autotrophic Afipia and Thiobacillus strains within complex microbiomes.</title>
        <authorList>
            <person name="Huddy R.J."/>
            <person name="Sachdeva R."/>
            <person name="Kadzinga F."/>
            <person name="Kantor R.S."/>
            <person name="Harrison S.T.L."/>
            <person name="Banfield J.F."/>
        </authorList>
    </citation>
    <scope>NUCLEOTIDE SEQUENCE</scope>
    <source>
        <strain evidence="7">SCN18_13_7_16_R3_B_64_19</strain>
    </source>
</reference>
<evidence type="ECO:0000259" key="6">
    <source>
        <dbReference type="Pfam" id="PF01048"/>
    </source>
</evidence>
<proteinExistence type="predicted"/>
<dbReference type="RefSeq" id="WP_276730164.1">
    <property type="nucleotide sequence ID" value="NZ_JAFKMR010000017.1"/>
</dbReference>
<dbReference type="EC" id="3.2.2.9" evidence="2"/>
<gene>
    <name evidence="7" type="ORF">J0I24_08875</name>
</gene>
<dbReference type="NCBIfam" id="TIGR01704">
    <property type="entry name" value="MTA_SAH-Nsdase"/>
    <property type="match status" value="1"/>
</dbReference>
<evidence type="ECO:0000256" key="3">
    <source>
        <dbReference type="ARBA" id="ARBA00022605"/>
    </source>
</evidence>
<dbReference type="Pfam" id="PF01048">
    <property type="entry name" value="PNP_UDP_1"/>
    <property type="match status" value="1"/>
</dbReference>
<evidence type="ECO:0000256" key="5">
    <source>
        <dbReference type="ARBA" id="ARBA00023167"/>
    </source>
</evidence>